<evidence type="ECO:0000313" key="3">
    <source>
        <dbReference type="EMBL" id="MFC4767715.1"/>
    </source>
</evidence>
<dbReference type="Gene3D" id="2.30.24.10">
    <property type="entry name" value="CAT RNA-binding domain"/>
    <property type="match status" value="1"/>
</dbReference>
<name>A0ABV9Q083_9BACL</name>
<reference evidence="4" key="1">
    <citation type="journal article" date="2019" name="Int. J. Syst. Evol. Microbiol.">
        <title>The Global Catalogue of Microorganisms (GCM) 10K type strain sequencing project: providing services to taxonomists for standard genome sequencing and annotation.</title>
        <authorList>
            <consortium name="The Broad Institute Genomics Platform"/>
            <consortium name="The Broad Institute Genome Sequencing Center for Infectious Disease"/>
            <person name="Wu L."/>
            <person name="Ma J."/>
        </authorList>
    </citation>
    <scope>NUCLEOTIDE SEQUENCE [LARGE SCALE GENOMIC DNA]</scope>
    <source>
        <strain evidence="4">WYCCWR 12678</strain>
    </source>
</reference>
<dbReference type="SUPFAM" id="SSF50151">
    <property type="entry name" value="SacY-like RNA-binding domain"/>
    <property type="match status" value="1"/>
</dbReference>
<dbReference type="Pfam" id="PF03123">
    <property type="entry name" value="CAT_RBD"/>
    <property type="match status" value="1"/>
</dbReference>
<keyword evidence="1" id="KW-0677">Repeat</keyword>
<organism evidence="3 4">
    <name type="scientific">Effusibacillus consociatus</name>
    <dbReference type="NCBI Taxonomy" id="1117041"/>
    <lineage>
        <taxon>Bacteria</taxon>
        <taxon>Bacillati</taxon>
        <taxon>Bacillota</taxon>
        <taxon>Bacilli</taxon>
        <taxon>Bacillales</taxon>
        <taxon>Alicyclobacillaceae</taxon>
        <taxon>Effusibacillus</taxon>
    </lineage>
</organism>
<comment type="caution">
    <text evidence="3">The sequence shown here is derived from an EMBL/GenBank/DDBJ whole genome shotgun (WGS) entry which is preliminary data.</text>
</comment>
<evidence type="ECO:0000259" key="2">
    <source>
        <dbReference type="PROSITE" id="PS51372"/>
    </source>
</evidence>
<dbReference type="EMBL" id="JBHSHC010000086">
    <property type="protein sequence ID" value="MFC4767715.1"/>
    <property type="molecule type" value="Genomic_DNA"/>
</dbReference>
<proteinExistence type="predicted"/>
<dbReference type="InterPro" id="IPR050661">
    <property type="entry name" value="BglG_antiterminators"/>
</dbReference>
<dbReference type="PANTHER" id="PTHR30185:SF15">
    <property type="entry name" value="CRYPTIC BETA-GLUCOSIDE BGL OPERON ANTITERMINATOR"/>
    <property type="match status" value="1"/>
</dbReference>
<dbReference type="InterPro" id="IPR004341">
    <property type="entry name" value="CAT_RNA-bd_dom"/>
</dbReference>
<accession>A0ABV9Q083</accession>
<dbReference type="Pfam" id="PF00874">
    <property type="entry name" value="PRD"/>
    <property type="match status" value="2"/>
</dbReference>
<dbReference type="RefSeq" id="WP_380025637.1">
    <property type="nucleotide sequence ID" value="NZ_JBHSHC010000086.1"/>
</dbReference>
<evidence type="ECO:0000256" key="1">
    <source>
        <dbReference type="ARBA" id="ARBA00022737"/>
    </source>
</evidence>
<dbReference type="SMART" id="SM01061">
    <property type="entry name" value="CAT_RBD"/>
    <property type="match status" value="1"/>
</dbReference>
<dbReference type="PANTHER" id="PTHR30185">
    <property type="entry name" value="CRYPTIC BETA-GLUCOSIDE BGL OPERON ANTITERMINATOR"/>
    <property type="match status" value="1"/>
</dbReference>
<protein>
    <submittedName>
        <fullName evidence="3">PRD domain-containing protein</fullName>
    </submittedName>
</protein>
<feature type="domain" description="PRD" evidence="2">
    <location>
        <begin position="68"/>
        <end position="173"/>
    </location>
</feature>
<evidence type="ECO:0000313" key="4">
    <source>
        <dbReference type="Proteomes" id="UP001596002"/>
    </source>
</evidence>
<dbReference type="InterPro" id="IPR011608">
    <property type="entry name" value="PRD"/>
</dbReference>
<dbReference type="SUPFAM" id="SSF63520">
    <property type="entry name" value="PTS-regulatory domain, PRD"/>
    <property type="match status" value="2"/>
</dbReference>
<dbReference type="InterPro" id="IPR036650">
    <property type="entry name" value="CAT_RNA-bd_dom_sf"/>
</dbReference>
<keyword evidence="4" id="KW-1185">Reference proteome</keyword>
<feature type="domain" description="PRD" evidence="2">
    <location>
        <begin position="174"/>
        <end position="278"/>
    </location>
</feature>
<dbReference type="PROSITE" id="PS51372">
    <property type="entry name" value="PRD_2"/>
    <property type="match status" value="2"/>
</dbReference>
<dbReference type="Gene3D" id="1.10.1790.10">
    <property type="entry name" value="PRD domain"/>
    <property type="match status" value="2"/>
</dbReference>
<gene>
    <name evidence="3" type="ORF">ACFO8Q_10130</name>
</gene>
<dbReference type="InterPro" id="IPR036634">
    <property type="entry name" value="PRD_sf"/>
</dbReference>
<sequence>MIERKIVHVLSHNVVLAKLSSGKNSIVFGKGIGYQKKPGMMVLEADITQEFLLHTSEAIEHYEQLLQAVDFKIIGVTEEVIAFAQEQLEGDFSDTIHAALVDHINFAIERHKRGIEFTNPFTYEIKHLYPDEYKVASESVDYLNNRLNVSLPEDEVAFLAMHFHAARRFEKSSDSLSVVRVVSKIIDQAKEVGLGFDDSFSTLRFITHLKGLIDRVKSEKTIRNPLMERIREEYPESYNKARVLSGILEDYLNRSIPEDEIGFLTMHIERLDQRNTGD</sequence>
<dbReference type="Proteomes" id="UP001596002">
    <property type="component" value="Unassembled WGS sequence"/>
</dbReference>